<gene>
    <name evidence="2" type="ORF">CHRY9390_02130</name>
</gene>
<proteinExistence type="predicted"/>
<evidence type="ECO:0000256" key="1">
    <source>
        <dbReference type="SAM" id="Phobius"/>
    </source>
</evidence>
<sequence>MQMLKKLIIFKIELRLLLFLIIAFIFTTAIGTVSHEYGHFVAAKFRGINMQIHYAYTSYIYDGNLRGADNFDKFIVTLGGPIQTMLTGTLGLILLFIFQKNQKACTLNFKHWFCIFLSLFWLRQTANFTMWMIGYLLEGKFSTRCDEIRLAKYLELPNWSIILSTAFLGFIITMIVIFKFIPVNKRFTFIIAGFAGGISGYMIWLELLGKIIMP</sequence>
<evidence type="ECO:0000313" key="2">
    <source>
        <dbReference type="EMBL" id="CAD7810151.1"/>
    </source>
</evidence>
<dbReference type="Proteomes" id="UP000662618">
    <property type="component" value="Unassembled WGS sequence"/>
</dbReference>
<keyword evidence="3" id="KW-1185">Reference proteome</keyword>
<evidence type="ECO:0000313" key="3">
    <source>
        <dbReference type="Proteomes" id="UP000662618"/>
    </source>
</evidence>
<feature type="transmembrane region" description="Helical" evidence="1">
    <location>
        <begin position="187"/>
        <end position="204"/>
    </location>
</feature>
<name>A0A9N8MGM9_9FLAO</name>
<feature type="transmembrane region" description="Helical" evidence="1">
    <location>
        <begin position="74"/>
        <end position="97"/>
    </location>
</feature>
<protein>
    <submittedName>
        <fullName evidence="2">Uncharacterized protein</fullName>
    </submittedName>
</protein>
<keyword evidence="1" id="KW-1133">Transmembrane helix</keyword>
<accession>A0A9N8MGM9</accession>
<comment type="caution">
    <text evidence="2">The sequence shown here is derived from an EMBL/GenBank/DDBJ whole genome shotgun (WGS) entry which is preliminary data.</text>
</comment>
<feature type="transmembrane region" description="Helical" evidence="1">
    <location>
        <begin position="109"/>
        <end position="133"/>
    </location>
</feature>
<keyword evidence="1" id="KW-0472">Membrane</keyword>
<dbReference type="EMBL" id="CAJIMS010000001">
    <property type="protein sequence ID" value="CAD7810151.1"/>
    <property type="molecule type" value="Genomic_DNA"/>
</dbReference>
<organism evidence="2 3">
    <name type="scientific">Chryseobacterium aquaeductus</name>
    <dbReference type="NCBI Taxonomy" id="2675056"/>
    <lineage>
        <taxon>Bacteria</taxon>
        <taxon>Pseudomonadati</taxon>
        <taxon>Bacteroidota</taxon>
        <taxon>Flavobacteriia</taxon>
        <taxon>Flavobacteriales</taxon>
        <taxon>Weeksellaceae</taxon>
        <taxon>Chryseobacterium group</taxon>
        <taxon>Chryseobacterium</taxon>
    </lineage>
</organism>
<reference evidence="2" key="1">
    <citation type="submission" date="2020-12" db="EMBL/GenBank/DDBJ databases">
        <authorList>
            <person name="Rodrigo-Torres L."/>
            <person name="Arahal R. D."/>
            <person name="Lucena T."/>
        </authorList>
    </citation>
    <scope>NUCLEOTIDE SEQUENCE</scope>
    <source>
        <strain evidence="2">CECT 9390</strain>
    </source>
</reference>
<keyword evidence="1" id="KW-0812">Transmembrane</keyword>
<feature type="transmembrane region" description="Helical" evidence="1">
    <location>
        <begin position="159"/>
        <end position="180"/>
    </location>
</feature>
<dbReference type="AlphaFoldDB" id="A0A9N8MGM9"/>